<dbReference type="GO" id="GO:0016987">
    <property type="term" value="F:sigma factor activity"/>
    <property type="evidence" value="ECO:0007669"/>
    <property type="project" value="UniProtKB-KW"/>
</dbReference>
<dbReference type="InterPro" id="IPR013324">
    <property type="entry name" value="RNA_pol_sigma_r3/r4-like"/>
</dbReference>
<evidence type="ECO:0000256" key="3">
    <source>
        <dbReference type="ARBA" id="ARBA00023082"/>
    </source>
</evidence>
<dbReference type="InterPro" id="IPR036388">
    <property type="entry name" value="WH-like_DNA-bd_sf"/>
</dbReference>
<evidence type="ECO:0000256" key="2">
    <source>
        <dbReference type="ARBA" id="ARBA00023015"/>
    </source>
</evidence>
<dbReference type="InterPro" id="IPR000838">
    <property type="entry name" value="RNA_pol_sigma70_ECF_CS"/>
</dbReference>
<protein>
    <recommendedName>
        <fullName evidence="6">RNA polymerase sigma factor</fullName>
    </recommendedName>
</protein>
<dbReference type="InterPro" id="IPR039425">
    <property type="entry name" value="RNA_pol_sigma-70-like"/>
</dbReference>
<dbReference type="Gene3D" id="1.10.1740.10">
    <property type="match status" value="1"/>
</dbReference>
<dbReference type="CDD" id="cd06171">
    <property type="entry name" value="Sigma70_r4"/>
    <property type="match status" value="1"/>
</dbReference>
<dbReference type="EMBL" id="DTGT01000040">
    <property type="protein sequence ID" value="HGH59914.1"/>
    <property type="molecule type" value="Genomic_DNA"/>
</dbReference>
<dbReference type="InterPro" id="IPR014284">
    <property type="entry name" value="RNA_pol_sigma-70_dom"/>
</dbReference>
<evidence type="ECO:0000256" key="7">
    <source>
        <dbReference type="SAM" id="MobiDB-lite"/>
    </source>
</evidence>
<proteinExistence type="inferred from homology"/>
<evidence type="ECO:0000256" key="4">
    <source>
        <dbReference type="ARBA" id="ARBA00023125"/>
    </source>
</evidence>
<reference evidence="10" key="1">
    <citation type="journal article" date="2020" name="mSystems">
        <title>Genome- and Community-Level Interaction Insights into Carbon Utilization and Element Cycling Functions of Hydrothermarchaeota in Hydrothermal Sediment.</title>
        <authorList>
            <person name="Zhou Z."/>
            <person name="Liu Y."/>
            <person name="Xu W."/>
            <person name="Pan J."/>
            <person name="Luo Z.H."/>
            <person name="Li M."/>
        </authorList>
    </citation>
    <scope>NUCLEOTIDE SEQUENCE [LARGE SCALE GENOMIC DNA]</scope>
    <source>
        <strain evidence="10">SpSt-769</strain>
    </source>
</reference>
<dbReference type="PROSITE" id="PS01063">
    <property type="entry name" value="SIGMA70_ECF"/>
    <property type="match status" value="1"/>
</dbReference>
<organism evidence="10">
    <name type="scientific">Desulfomonile tiedjei</name>
    <dbReference type="NCBI Taxonomy" id="2358"/>
    <lineage>
        <taxon>Bacteria</taxon>
        <taxon>Pseudomonadati</taxon>
        <taxon>Thermodesulfobacteriota</taxon>
        <taxon>Desulfomonilia</taxon>
        <taxon>Desulfomonilales</taxon>
        <taxon>Desulfomonilaceae</taxon>
        <taxon>Desulfomonile</taxon>
    </lineage>
</organism>
<dbReference type="Pfam" id="PF04542">
    <property type="entry name" value="Sigma70_r2"/>
    <property type="match status" value="1"/>
</dbReference>
<evidence type="ECO:0000259" key="9">
    <source>
        <dbReference type="Pfam" id="PF08281"/>
    </source>
</evidence>
<sequence>MSGLESLSDEELLQAALEGSDAHFNALVDRYAASIYRLAYGITGRREDAEDIVQETFLRVYGHLDQYASPRGSVKTWLFTIARNQSINVFSSIKRSMARFWSEQSSDQERGDPLEAHPSSPHTDAERQLSVQQELETVQRALAKLPQRQRTALLLKAQEDLSYEEIAQVMGTSVSSVESLIFRARQRIMETLGDD</sequence>
<keyword evidence="2 6" id="KW-0805">Transcription regulation</keyword>
<feature type="domain" description="RNA polymerase sigma factor 70 region 4 type 2" evidence="9">
    <location>
        <begin position="136"/>
        <end position="188"/>
    </location>
</feature>
<dbReference type="PANTHER" id="PTHR43133">
    <property type="entry name" value="RNA POLYMERASE ECF-TYPE SIGMA FACTO"/>
    <property type="match status" value="1"/>
</dbReference>
<dbReference type="SUPFAM" id="SSF88946">
    <property type="entry name" value="Sigma2 domain of RNA polymerase sigma factors"/>
    <property type="match status" value="1"/>
</dbReference>
<keyword evidence="4 6" id="KW-0238">DNA-binding</keyword>
<comment type="similarity">
    <text evidence="1 6">Belongs to the sigma-70 factor family. ECF subfamily.</text>
</comment>
<dbReference type="AlphaFoldDB" id="A0A7C4ETC3"/>
<comment type="caution">
    <text evidence="10">The sequence shown here is derived from an EMBL/GenBank/DDBJ whole genome shotgun (WGS) entry which is preliminary data.</text>
</comment>
<dbReference type="Pfam" id="PF08281">
    <property type="entry name" value="Sigma70_r4_2"/>
    <property type="match status" value="1"/>
</dbReference>
<gene>
    <name evidence="10" type="ORF">ENV54_01300</name>
</gene>
<dbReference type="InterPro" id="IPR013249">
    <property type="entry name" value="RNA_pol_sigma70_r4_t2"/>
</dbReference>
<dbReference type="NCBIfam" id="TIGR02937">
    <property type="entry name" value="sigma70-ECF"/>
    <property type="match status" value="1"/>
</dbReference>
<feature type="domain" description="RNA polymerase sigma-70 region 2" evidence="8">
    <location>
        <begin position="27"/>
        <end position="92"/>
    </location>
</feature>
<dbReference type="InterPro" id="IPR013325">
    <property type="entry name" value="RNA_pol_sigma_r2"/>
</dbReference>
<name>A0A7C4ETC3_9BACT</name>
<dbReference type="InterPro" id="IPR007627">
    <property type="entry name" value="RNA_pol_sigma70_r2"/>
</dbReference>
<dbReference type="GO" id="GO:0006352">
    <property type="term" value="P:DNA-templated transcription initiation"/>
    <property type="evidence" value="ECO:0007669"/>
    <property type="project" value="InterPro"/>
</dbReference>
<dbReference type="GO" id="GO:0003677">
    <property type="term" value="F:DNA binding"/>
    <property type="evidence" value="ECO:0007669"/>
    <property type="project" value="UniProtKB-KW"/>
</dbReference>
<evidence type="ECO:0000256" key="5">
    <source>
        <dbReference type="ARBA" id="ARBA00023163"/>
    </source>
</evidence>
<evidence type="ECO:0000259" key="8">
    <source>
        <dbReference type="Pfam" id="PF04542"/>
    </source>
</evidence>
<keyword evidence="3 6" id="KW-0731">Sigma factor</keyword>
<keyword evidence="5 6" id="KW-0804">Transcription</keyword>
<dbReference type="SUPFAM" id="SSF88659">
    <property type="entry name" value="Sigma3 and sigma4 domains of RNA polymerase sigma factors"/>
    <property type="match status" value="1"/>
</dbReference>
<evidence type="ECO:0000256" key="6">
    <source>
        <dbReference type="RuleBase" id="RU000716"/>
    </source>
</evidence>
<evidence type="ECO:0000256" key="1">
    <source>
        <dbReference type="ARBA" id="ARBA00010641"/>
    </source>
</evidence>
<dbReference type="PANTHER" id="PTHR43133:SF8">
    <property type="entry name" value="RNA POLYMERASE SIGMA FACTOR HI_1459-RELATED"/>
    <property type="match status" value="1"/>
</dbReference>
<accession>A0A7C4ETC3</accession>
<evidence type="ECO:0000313" key="10">
    <source>
        <dbReference type="EMBL" id="HGH59914.1"/>
    </source>
</evidence>
<dbReference type="Gene3D" id="1.10.10.10">
    <property type="entry name" value="Winged helix-like DNA-binding domain superfamily/Winged helix DNA-binding domain"/>
    <property type="match status" value="1"/>
</dbReference>
<feature type="region of interest" description="Disordered" evidence="7">
    <location>
        <begin position="102"/>
        <end position="129"/>
    </location>
</feature>